<reference evidence="2" key="3">
    <citation type="submission" date="2025-08" db="UniProtKB">
        <authorList>
            <consortium name="Ensembl"/>
        </authorList>
    </citation>
    <scope>IDENTIFICATION</scope>
</reference>
<protein>
    <submittedName>
        <fullName evidence="2">Uncharacterized protein</fullName>
    </submittedName>
</protein>
<keyword evidence="3" id="KW-1185">Reference proteome</keyword>
<dbReference type="Proteomes" id="UP000008144">
    <property type="component" value="Chromosome 7"/>
</dbReference>
<name>H2XS36_CIOIN</name>
<reference evidence="2" key="2">
    <citation type="journal article" date="2008" name="Genome Biol.">
        <title>Improved genome assembly and evidence-based global gene model set for the chordate Ciona intestinalis: new insight into intron and operon populations.</title>
        <authorList>
            <person name="Satou Y."/>
            <person name="Mineta K."/>
            <person name="Ogasawara M."/>
            <person name="Sasakura Y."/>
            <person name="Shoguchi E."/>
            <person name="Ueno K."/>
            <person name="Yamada L."/>
            <person name="Matsumoto J."/>
            <person name="Wasserscheid J."/>
            <person name="Dewar K."/>
            <person name="Wiley G.B."/>
            <person name="Macmil S.L."/>
            <person name="Roe B.A."/>
            <person name="Zeller R.W."/>
            <person name="Hastings K.E."/>
            <person name="Lemaire P."/>
            <person name="Lindquist E."/>
            <person name="Endo T."/>
            <person name="Hotta K."/>
            <person name="Inaba K."/>
        </authorList>
    </citation>
    <scope>NUCLEOTIDE SEQUENCE [LARGE SCALE GENOMIC DNA]</scope>
    <source>
        <strain evidence="2">wild type</strain>
    </source>
</reference>
<reference evidence="3" key="1">
    <citation type="journal article" date="2002" name="Science">
        <title>The draft genome of Ciona intestinalis: insights into chordate and vertebrate origins.</title>
        <authorList>
            <person name="Dehal P."/>
            <person name="Satou Y."/>
            <person name="Campbell R.K."/>
            <person name="Chapman J."/>
            <person name="Degnan B."/>
            <person name="De Tomaso A."/>
            <person name="Davidson B."/>
            <person name="Di Gregorio A."/>
            <person name="Gelpke M."/>
            <person name="Goodstein D.M."/>
            <person name="Harafuji N."/>
            <person name="Hastings K.E."/>
            <person name="Ho I."/>
            <person name="Hotta K."/>
            <person name="Huang W."/>
            <person name="Kawashima T."/>
            <person name="Lemaire P."/>
            <person name="Martinez D."/>
            <person name="Meinertzhagen I.A."/>
            <person name="Necula S."/>
            <person name="Nonaka M."/>
            <person name="Putnam N."/>
            <person name="Rash S."/>
            <person name="Saiga H."/>
            <person name="Satake M."/>
            <person name="Terry A."/>
            <person name="Yamada L."/>
            <person name="Wang H.G."/>
            <person name="Awazu S."/>
            <person name="Azumi K."/>
            <person name="Boore J."/>
            <person name="Branno M."/>
            <person name="Chin-Bow S."/>
            <person name="DeSantis R."/>
            <person name="Doyle S."/>
            <person name="Francino P."/>
            <person name="Keys D.N."/>
            <person name="Haga S."/>
            <person name="Hayashi H."/>
            <person name="Hino K."/>
            <person name="Imai K.S."/>
            <person name="Inaba K."/>
            <person name="Kano S."/>
            <person name="Kobayashi K."/>
            <person name="Kobayashi M."/>
            <person name="Lee B.I."/>
            <person name="Makabe K.W."/>
            <person name="Manohar C."/>
            <person name="Matassi G."/>
            <person name="Medina M."/>
            <person name="Mochizuki Y."/>
            <person name="Mount S."/>
            <person name="Morishita T."/>
            <person name="Miura S."/>
            <person name="Nakayama A."/>
            <person name="Nishizaka S."/>
            <person name="Nomoto H."/>
            <person name="Ohta F."/>
            <person name="Oishi K."/>
            <person name="Rigoutsos I."/>
            <person name="Sano M."/>
            <person name="Sasaki A."/>
            <person name="Sasakura Y."/>
            <person name="Shoguchi E."/>
            <person name="Shin-i T."/>
            <person name="Spagnuolo A."/>
            <person name="Stainier D."/>
            <person name="Suzuki M.M."/>
            <person name="Tassy O."/>
            <person name="Takatori N."/>
            <person name="Tokuoka M."/>
            <person name="Yagi K."/>
            <person name="Yoshizaki F."/>
            <person name="Wada S."/>
            <person name="Zhang C."/>
            <person name="Hyatt P.D."/>
            <person name="Larimer F."/>
            <person name="Detter C."/>
            <person name="Doggett N."/>
            <person name="Glavina T."/>
            <person name="Hawkins T."/>
            <person name="Richardson P."/>
            <person name="Lucas S."/>
            <person name="Kohara Y."/>
            <person name="Levine M."/>
            <person name="Satoh N."/>
            <person name="Rokhsar D.S."/>
        </authorList>
    </citation>
    <scope>NUCLEOTIDE SEQUENCE [LARGE SCALE GENOMIC DNA]</scope>
</reference>
<feature type="compositionally biased region" description="Polar residues" evidence="1">
    <location>
        <begin position="187"/>
        <end position="202"/>
    </location>
</feature>
<dbReference type="EMBL" id="EAAA01002383">
    <property type="status" value="NOT_ANNOTATED_CDS"/>
    <property type="molecule type" value="Genomic_DNA"/>
</dbReference>
<evidence type="ECO:0000313" key="2">
    <source>
        <dbReference type="Ensembl" id="ENSCINP00000032470.1"/>
    </source>
</evidence>
<dbReference type="Ensembl" id="ENSCINT00000032060.1">
    <property type="protein sequence ID" value="ENSCINP00000032470.1"/>
    <property type="gene ID" value="ENSCING00000024148.1"/>
</dbReference>
<proteinExistence type="predicted"/>
<accession>H2XS36</accession>
<organism evidence="2 3">
    <name type="scientific">Ciona intestinalis</name>
    <name type="common">Transparent sea squirt</name>
    <name type="synonym">Ascidia intestinalis</name>
    <dbReference type="NCBI Taxonomy" id="7719"/>
    <lineage>
        <taxon>Eukaryota</taxon>
        <taxon>Metazoa</taxon>
        <taxon>Chordata</taxon>
        <taxon>Tunicata</taxon>
        <taxon>Ascidiacea</taxon>
        <taxon>Phlebobranchia</taxon>
        <taxon>Cionidae</taxon>
        <taxon>Ciona</taxon>
    </lineage>
</organism>
<sequence>MEAVGSFFKRLCDSKFTTDEGNIHDIGSLTGDQLLQRFIELVDNFGDTSADNHQFKIGRKTIFQIIKVSLPAMDGYLELKMKGKVKEIDKSFERTVTKNFDKDFNHFLSTKISEQDPLLVGFCASLLIIFRIATQKFNLPHLSRAELARGIWFALTCNMPETIVNILQRDKPENSRSIYDTLKLQASKMNPQSVQKSKPSTNIKRKKPNTLTQTSTDEQQMPTSTT</sequence>
<dbReference type="AlphaFoldDB" id="H2XS36"/>
<dbReference type="HOGENOM" id="CLU_1227191_0_0_1"/>
<dbReference type="InParanoid" id="H2XS36"/>
<feature type="compositionally biased region" description="Polar residues" evidence="1">
    <location>
        <begin position="209"/>
        <end position="226"/>
    </location>
</feature>
<evidence type="ECO:0000313" key="3">
    <source>
        <dbReference type="Proteomes" id="UP000008144"/>
    </source>
</evidence>
<dbReference type="GeneTree" id="ENSGT00660000097237"/>
<feature type="region of interest" description="Disordered" evidence="1">
    <location>
        <begin position="186"/>
        <end position="226"/>
    </location>
</feature>
<reference evidence="2" key="4">
    <citation type="submission" date="2025-09" db="UniProtKB">
        <authorList>
            <consortium name="Ensembl"/>
        </authorList>
    </citation>
    <scope>IDENTIFICATION</scope>
</reference>
<evidence type="ECO:0000256" key="1">
    <source>
        <dbReference type="SAM" id="MobiDB-lite"/>
    </source>
</evidence>